<dbReference type="SUPFAM" id="SSF51735">
    <property type="entry name" value="NAD(P)-binding Rossmann-fold domains"/>
    <property type="match status" value="1"/>
</dbReference>
<name>A0A397HG53_ASPTH</name>
<dbReference type="Pfam" id="PF00106">
    <property type="entry name" value="adh_short"/>
    <property type="match status" value="1"/>
</dbReference>
<dbReference type="PROSITE" id="PS00061">
    <property type="entry name" value="ADH_SHORT"/>
    <property type="match status" value="1"/>
</dbReference>
<gene>
    <name evidence="5" type="ORF">CDV56_108528</name>
</gene>
<dbReference type="AlphaFoldDB" id="A0A397HG53"/>
<keyword evidence="2" id="KW-0521">NADP</keyword>
<protein>
    <recommendedName>
        <fullName evidence="4">TIM-barrel domain-containing protein</fullName>
    </recommendedName>
</protein>
<evidence type="ECO:0000259" key="4">
    <source>
        <dbReference type="Pfam" id="PF09370"/>
    </source>
</evidence>
<feature type="domain" description="TIM-barrel" evidence="4">
    <location>
        <begin position="10"/>
        <end position="274"/>
    </location>
</feature>
<dbReference type="Gene3D" id="3.40.50.720">
    <property type="entry name" value="NAD(P)-binding Rossmann-like Domain"/>
    <property type="match status" value="1"/>
</dbReference>
<keyword evidence="3" id="KW-0560">Oxidoreductase</keyword>
<dbReference type="EMBL" id="NKHU02000054">
    <property type="protein sequence ID" value="RHZ60233.1"/>
    <property type="molecule type" value="Genomic_DNA"/>
</dbReference>
<organism evidence="5 6">
    <name type="scientific">Aspergillus thermomutatus</name>
    <name type="common">Neosartorya pseudofischeri</name>
    <dbReference type="NCBI Taxonomy" id="41047"/>
    <lineage>
        <taxon>Eukaryota</taxon>
        <taxon>Fungi</taxon>
        <taxon>Dikarya</taxon>
        <taxon>Ascomycota</taxon>
        <taxon>Pezizomycotina</taxon>
        <taxon>Eurotiomycetes</taxon>
        <taxon>Eurotiomycetidae</taxon>
        <taxon>Eurotiales</taxon>
        <taxon>Aspergillaceae</taxon>
        <taxon>Aspergillus</taxon>
        <taxon>Aspergillus subgen. Fumigati</taxon>
    </lineage>
</organism>
<dbReference type="GeneID" id="38130502"/>
<dbReference type="SUPFAM" id="SSF51621">
    <property type="entry name" value="Phosphoenolpyruvate/pyruvate domain"/>
    <property type="match status" value="1"/>
</dbReference>
<evidence type="ECO:0000313" key="5">
    <source>
        <dbReference type="EMBL" id="RHZ60233.1"/>
    </source>
</evidence>
<dbReference type="VEuPathDB" id="FungiDB:CDV56_108528"/>
<evidence type="ECO:0000313" key="6">
    <source>
        <dbReference type="Proteomes" id="UP000215305"/>
    </source>
</evidence>
<dbReference type="PANTHER" id="PTHR31862">
    <property type="entry name" value="UPF0261 DOMAIN PROTEIN (AFU_ORTHOLOGUE AFUA_1G10120)"/>
    <property type="match status" value="1"/>
</dbReference>
<dbReference type="RefSeq" id="XP_026616018.1">
    <property type="nucleotide sequence ID" value="XM_026762147.1"/>
</dbReference>
<dbReference type="GO" id="GO:0044550">
    <property type="term" value="P:secondary metabolite biosynthetic process"/>
    <property type="evidence" value="ECO:0007669"/>
    <property type="project" value="UniProtKB-ARBA"/>
</dbReference>
<dbReference type="STRING" id="41047.A0A397HG53"/>
<dbReference type="FunFam" id="3.40.50.720:FF:000374">
    <property type="entry name" value="3-oxoacyl-(Acyl-carrier-protein) reductase"/>
    <property type="match status" value="1"/>
</dbReference>
<keyword evidence="6" id="KW-1185">Reference proteome</keyword>
<dbReference type="Proteomes" id="UP000215305">
    <property type="component" value="Unassembled WGS sequence"/>
</dbReference>
<dbReference type="PANTHER" id="PTHR31862:SF1">
    <property type="entry name" value="UPF0261 DOMAIN PROTEIN (AFU_ORTHOLOGUE AFUA_1G10120)"/>
    <property type="match status" value="1"/>
</dbReference>
<dbReference type="InterPro" id="IPR002347">
    <property type="entry name" value="SDR_fam"/>
</dbReference>
<comment type="caution">
    <text evidence="5">The sequence shown here is derived from an EMBL/GenBank/DDBJ whole genome shotgun (WGS) entry which is preliminary data.</text>
</comment>
<dbReference type="OrthoDB" id="47007at2759"/>
<dbReference type="InterPro" id="IPR013785">
    <property type="entry name" value="Aldolase_TIM"/>
</dbReference>
<dbReference type="Pfam" id="PF09370">
    <property type="entry name" value="PEP_hydrolase"/>
    <property type="match status" value="1"/>
</dbReference>
<dbReference type="PRINTS" id="PR00081">
    <property type="entry name" value="GDHRDH"/>
</dbReference>
<sequence>MPRPTTRQDVLARLRQTIAEGSIIVGAGAGIGLSAKFIEKGGADLILVYNSGRFRMAGRGSLAGMMPYSDANQVVVEMATEVLPVVEHTPVLAGVCGTDPFRSMSSFLHQLRALGFVGVQNFPTVGLIDGRFRQNLEETGMGYDKEVEMIRLAHDMDLVTTPYVFTVDEGERMARAGADVIVVHVGLTTSGTIGAQTALSLDDCVGVIQEIRDAVVRVNPEVIVLCHGGPLAGPEDAEYVLGRTRGVHGFFGASSMERLPVELAIQENAQAFKRLKISQSYNNVATFGGEIRYRHWGLAGYVYSIYTYTTTLSQLTKPGIGEAIARNLAAKGCSLLLNFTSESSRARTEDLCASLASTHFIRCVAVQADLLHAEEAVPQILAAAKQHFTSPEGRFQIDVLINNAGVSADRFLNDPAKGPIDREYFNWHYSINVLAPLLLTQACAEFLPTDRSGRVVNISSVSSSIGFTGQTVYGGTKAALEAMTRTWARELADRATVNAVNPGPVIGDMYFATGEDFWNQMQGFQDATPLSKLVEDDPQLKSLSEEQIRLIREKMGGRRPAFTSEIAGVVGMLCTADGLWCTGSVVCANGGMRMGF</sequence>
<proteinExistence type="inferred from homology"/>
<dbReference type="InterPro" id="IPR015813">
    <property type="entry name" value="Pyrv/PenolPyrv_kinase-like_dom"/>
</dbReference>
<evidence type="ECO:0000256" key="1">
    <source>
        <dbReference type="ARBA" id="ARBA00006484"/>
    </source>
</evidence>
<dbReference type="Gene3D" id="3.20.20.70">
    <property type="entry name" value="Aldolase class I"/>
    <property type="match status" value="1"/>
</dbReference>
<dbReference type="CDD" id="cd05233">
    <property type="entry name" value="SDR_c"/>
    <property type="match status" value="1"/>
</dbReference>
<dbReference type="Gene3D" id="1.20.5.460">
    <property type="entry name" value="Single helix bin"/>
    <property type="match status" value="1"/>
</dbReference>
<dbReference type="InterPro" id="IPR009215">
    <property type="entry name" value="TIM-br_IGPS-like"/>
</dbReference>
<comment type="similarity">
    <text evidence="1">Belongs to the short-chain dehydrogenases/reductases (SDR) family.</text>
</comment>
<dbReference type="PRINTS" id="PR00080">
    <property type="entry name" value="SDRFAMILY"/>
</dbReference>
<dbReference type="InterPro" id="IPR036291">
    <property type="entry name" value="NAD(P)-bd_dom_sf"/>
</dbReference>
<reference evidence="5" key="1">
    <citation type="submission" date="2018-08" db="EMBL/GenBank/DDBJ databases">
        <title>Draft genome sequence of azole-resistant Aspergillus thermomutatus (Neosartorya pseudofischeri) strain HMR AF 39, isolated from a human nasal aspirate.</title>
        <authorList>
            <person name="Parent-Michaud M."/>
            <person name="Dufresne P.J."/>
            <person name="Fournier E."/>
            <person name="Martineau C."/>
            <person name="Moreira S."/>
            <person name="Perkins V."/>
            <person name="De Repentigny L."/>
            <person name="Dufresne S.F."/>
        </authorList>
    </citation>
    <scope>NUCLEOTIDE SEQUENCE [LARGE SCALE GENOMIC DNA]</scope>
    <source>
        <strain evidence="5">HMR AF 39</strain>
    </source>
</reference>
<evidence type="ECO:0000256" key="2">
    <source>
        <dbReference type="ARBA" id="ARBA00022857"/>
    </source>
</evidence>
<dbReference type="InterPro" id="IPR051353">
    <property type="entry name" value="Tobamovirus_resist_UPF0261"/>
</dbReference>
<dbReference type="GO" id="GO:0016491">
    <property type="term" value="F:oxidoreductase activity"/>
    <property type="evidence" value="ECO:0007669"/>
    <property type="project" value="UniProtKB-KW"/>
</dbReference>
<dbReference type="InterPro" id="IPR020904">
    <property type="entry name" value="Sc_DH/Rdtase_CS"/>
</dbReference>
<accession>A0A397HG53</accession>
<evidence type="ECO:0000256" key="3">
    <source>
        <dbReference type="ARBA" id="ARBA00023002"/>
    </source>
</evidence>